<proteinExistence type="predicted"/>
<dbReference type="RefSeq" id="WP_163051379.1">
    <property type="nucleotide sequence ID" value="NZ_AP019695.1"/>
</dbReference>
<gene>
    <name evidence="1" type="ORF">Aargi30884_03660</name>
</gene>
<organism evidence="1 2">
    <name type="scientific">Amedibacterium intestinale</name>
    <dbReference type="NCBI Taxonomy" id="2583452"/>
    <lineage>
        <taxon>Bacteria</taxon>
        <taxon>Bacillati</taxon>
        <taxon>Bacillota</taxon>
        <taxon>Erysipelotrichia</taxon>
        <taxon>Erysipelotrichales</taxon>
        <taxon>Erysipelotrichaceae</taxon>
        <taxon>Amedibacterium</taxon>
    </lineage>
</organism>
<name>A0A6N4TFD1_9FIRM</name>
<dbReference type="EMBL" id="AP019695">
    <property type="protein sequence ID" value="BBK21463.1"/>
    <property type="molecule type" value="Genomic_DNA"/>
</dbReference>
<dbReference type="KEGG" id="aarg:Aargi30884_03660"/>
<sequence>MLENCNETMNEFATIVSKANNKGEVMVLMDSNDLKKKKDYAVSEYV</sequence>
<accession>A0A6N4TFD1</accession>
<evidence type="ECO:0000313" key="2">
    <source>
        <dbReference type="Proteomes" id="UP000464754"/>
    </source>
</evidence>
<evidence type="ECO:0000313" key="1">
    <source>
        <dbReference type="EMBL" id="BBK21463.1"/>
    </source>
</evidence>
<protein>
    <submittedName>
        <fullName evidence="1">Uncharacterized protein</fullName>
    </submittedName>
</protein>
<dbReference type="AlphaFoldDB" id="A0A6N4TFD1"/>
<keyword evidence="2" id="KW-1185">Reference proteome</keyword>
<reference evidence="2" key="1">
    <citation type="submission" date="2019-05" db="EMBL/GenBank/DDBJ databases">
        <title>Complete genome sequencing of Absiella argi strain JCM 30884.</title>
        <authorList>
            <person name="Sakamoto M."/>
            <person name="Murakami T."/>
            <person name="Mori H."/>
        </authorList>
    </citation>
    <scope>NUCLEOTIDE SEQUENCE [LARGE SCALE GENOMIC DNA]</scope>
    <source>
        <strain evidence="2">JCM 30884</strain>
    </source>
</reference>
<dbReference type="Proteomes" id="UP000464754">
    <property type="component" value="Chromosome"/>
</dbReference>